<dbReference type="NCBIfam" id="NF033902">
    <property type="entry name" value="iso_D2_wall_anc"/>
    <property type="match status" value="1"/>
</dbReference>
<keyword evidence="5" id="KW-0812">Transmembrane</keyword>
<evidence type="ECO:0000256" key="1">
    <source>
        <dbReference type="ARBA" id="ARBA00022512"/>
    </source>
</evidence>
<proteinExistence type="predicted"/>
<organism evidence="10 11">
    <name type="scientific">Candidatus Enterococcus myersii</name>
    <dbReference type="NCBI Taxonomy" id="2815322"/>
    <lineage>
        <taxon>Bacteria</taxon>
        <taxon>Bacillati</taxon>
        <taxon>Bacillota</taxon>
        <taxon>Bacilli</taxon>
        <taxon>Lactobacillales</taxon>
        <taxon>Enterococcaceae</taxon>
        <taxon>Enterococcus</taxon>
    </lineage>
</organism>
<keyword evidence="1" id="KW-0134">Cell wall</keyword>
<keyword evidence="5" id="KW-1133">Transmembrane helix</keyword>
<keyword evidence="2" id="KW-0964">Secreted</keyword>
<comment type="caution">
    <text evidence="10">The sequence shown here is derived from an EMBL/GenBank/DDBJ whole genome shotgun (WGS) entry which is preliminary data.</text>
</comment>
<feature type="signal peptide" evidence="6">
    <location>
        <begin position="1"/>
        <end position="30"/>
    </location>
</feature>
<keyword evidence="5" id="KW-0472">Membrane</keyword>
<gene>
    <name evidence="10" type="ORF">JZO76_01670</name>
</gene>
<accession>A0ABS3H458</accession>
<feature type="domain" description="Gram-positive pilin subunit D1 N-terminal" evidence="8">
    <location>
        <begin position="41"/>
        <end position="195"/>
    </location>
</feature>
<dbReference type="SUPFAM" id="SSF49478">
    <property type="entry name" value="Cna protein B-type domain"/>
    <property type="match status" value="1"/>
</dbReference>
<dbReference type="InterPro" id="IPR019931">
    <property type="entry name" value="LPXTG_anchor"/>
</dbReference>
<dbReference type="Pfam" id="PF00746">
    <property type="entry name" value="Gram_pos_anchor"/>
    <property type="match status" value="1"/>
</dbReference>
<reference evidence="10 11" key="1">
    <citation type="submission" date="2021-03" db="EMBL/GenBank/DDBJ databases">
        <title>Enterococcal diversity collection.</title>
        <authorList>
            <person name="Gilmore M.S."/>
            <person name="Schwartzman J."/>
            <person name="Van Tyne D."/>
            <person name="Martin M."/>
            <person name="Earl A.M."/>
            <person name="Manson A.L."/>
            <person name="Straub T."/>
            <person name="Salamzade R."/>
            <person name="Saavedra J."/>
            <person name="Lebreton F."/>
            <person name="Prichula J."/>
            <person name="Schaufler K."/>
            <person name="Gaca A."/>
            <person name="Sgardioli B."/>
            <person name="Wagenaar J."/>
            <person name="Strong T."/>
        </authorList>
    </citation>
    <scope>NUCLEOTIDE SEQUENCE [LARGE SCALE GENOMIC DNA]</scope>
    <source>
        <strain evidence="10 11">MJM12</strain>
    </source>
</reference>
<feature type="transmembrane region" description="Helical" evidence="5">
    <location>
        <begin position="609"/>
        <end position="628"/>
    </location>
</feature>
<evidence type="ECO:0000256" key="2">
    <source>
        <dbReference type="ARBA" id="ARBA00022525"/>
    </source>
</evidence>
<dbReference type="InterPro" id="IPR013783">
    <property type="entry name" value="Ig-like_fold"/>
</dbReference>
<dbReference type="Pfam" id="PF16555">
    <property type="entry name" value="GramPos_pilinD1"/>
    <property type="match status" value="1"/>
</dbReference>
<dbReference type="Gene3D" id="2.60.40.740">
    <property type="match status" value="1"/>
</dbReference>
<evidence type="ECO:0000259" key="7">
    <source>
        <dbReference type="Pfam" id="PF00746"/>
    </source>
</evidence>
<dbReference type="RefSeq" id="WP_206902446.1">
    <property type="nucleotide sequence ID" value="NZ_JAFLVT010000002.1"/>
</dbReference>
<dbReference type="InterPro" id="IPR048052">
    <property type="entry name" value="FM1-like"/>
</dbReference>
<evidence type="ECO:0000259" key="9">
    <source>
        <dbReference type="Pfam" id="PF17802"/>
    </source>
</evidence>
<evidence type="ECO:0000313" key="10">
    <source>
        <dbReference type="EMBL" id="MBO0448236.1"/>
    </source>
</evidence>
<dbReference type="Gene3D" id="2.60.40.10">
    <property type="entry name" value="Immunoglobulins"/>
    <property type="match status" value="3"/>
</dbReference>
<protein>
    <submittedName>
        <fullName evidence="10">SpaH/EbpB family LPXTG-anchored major pilin</fullName>
    </submittedName>
</protein>
<dbReference type="InterPro" id="IPR041033">
    <property type="entry name" value="SpaA_PFL_dom_1"/>
</dbReference>
<dbReference type="NCBIfam" id="TIGR01167">
    <property type="entry name" value="LPXTG_anchor"/>
    <property type="match status" value="1"/>
</dbReference>
<feature type="domain" description="SpaA-like prealbumin fold" evidence="9">
    <location>
        <begin position="490"/>
        <end position="592"/>
    </location>
</feature>
<evidence type="ECO:0000256" key="5">
    <source>
        <dbReference type="SAM" id="Phobius"/>
    </source>
</evidence>
<dbReference type="InterPro" id="IPR026466">
    <property type="entry name" value="Fim_isopep_form_D2_dom"/>
</dbReference>
<dbReference type="NCBIfam" id="TIGR04226">
    <property type="entry name" value="RrgB_K2N_iso_D2"/>
    <property type="match status" value="1"/>
</dbReference>
<evidence type="ECO:0000313" key="11">
    <source>
        <dbReference type="Proteomes" id="UP000664256"/>
    </source>
</evidence>
<name>A0ABS3H458_9ENTE</name>
<feature type="domain" description="Gram-positive cocci surface proteins LPxTG" evidence="7">
    <location>
        <begin position="595"/>
        <end position="633"/>
    </location>
</feature>
<dbReference type="EMBL" id="JAFLVT010000002">
    <property type="protein sequence ID" value="MBO0448236.1"/>
    <property type="molecule type" value="Genomic_DNA"/>
</dbReference>
<dbReference type="Pfam" id="PF17802">
    <property type="entry name" value="SpaA"/>
    <property type="match status" value="2"/>
</dbReference>
<evidence type="ECO:0000256" key="6">
    <source>
        <dbReference type="SAM" id="SignalP"/>
    </source>
</evidence>
<feature type="chain" id="PRO_5046777831" evidence="6">
    <location>
        <begin position="31"/>
        <end position="637"/>
    </location>
</feature>
<keyword evidence="3 6" id="KW-0732">Signal</keyword>
<feature type="domain" description="SpaA-like prealbumin fold" evidence="9">
    <location>
        <begin position="213"/>
        <end position="320"/>
    </location>
</feature>
<evidence type="ECO:0000256" key="4">
    <source>
        <dbReference type="ARBA" id="ARBA00023088"/>
    </source>
</evidence>
<keyword evidence="4" id="KW-0572">Peptidoglycan-anchor</keyword>
<dbReference type="Proteomes" id="UP000664256">
    <property type="component" value="Unassembled WGS sequence"/>
</dbReference>
<sequence>MKIKTKLFGALATLALVLPLGLGMGKTVQAADDDVSNNDNVNLHVYKVEDNGRTITNNGDQISNSDELKPISGVTFTLYDVTSIESEDLEILLKDKNSTEYKSKFEDLKISEVNSGVTNSDGLVDFKGIAKRGTIQNSESETKNVYKKYLLVETAKPEYVTETAQNLLIQFPVYQIKDGKFTNEELNDIYLYFKNKVFGESPSFKKVSVTGNETKGDGIEGAQFILWREVNGGKEYLKPLNDGETTGNISWSTDEKDAYKITSGKDGSVSVASENDNYKLPVGTYYFKEVATPDDKKYVLPKEDKLVTATISDTGITYEVAQGYRGDGNSDNTPIVTNALPSFKKTLNNEKPSYDYGKTFSYKITNEIPKTIGTDYEKYIISDKADTGLILDKGSLKVGDDLEENKDYILKNDTDNSFSIDFDINPLEKGLQLSDKVKNLSGKTLTITYDMSIKSGVVPDKQLGNEATLDFGHEPKTSEATKVTTYGKKFIKIDGDSKEGLKGLKEAEFKIKNISNKYLVENKGKYDWKNKADADADGVVVLTSGDDGSFEITGLAEGTYYLEETKAPDGYVKLLNPVEFKVGKDAYTQVVDTVPNKQKGTLPSTGGKGIYAFIAIGTIAVVGAVVYFTRGRKQTEA</sequence>
<dbReference type="InterPro" id="IPR032364">
    <property type="entry name" value="GramPos_pilinD1_N"/>
</dbReference>
<evidence type="ECO:0000259" key="8">
    <source>
        <dbReference type="Pfam" id="PF16555"/>
    </source>
</evidence>
<keyword evidence="11" id="KW-1185">Reference proteome</keyword>
<evidence type="ECO:0000256" key="3">
    <source>
        <dbReference type="ARBA" id="ARBA00022729"/>
    </source>
</evidence>